<dbReference type="Pfam" id="PF02597">
    <property type="entry name" value="ThiS"/>
    <property type="match status" value="1"/>
</dbReference>
<dbReference type="Proteomes" id="UP000681041">
    <property type="component" value="Chromosome"/>
</dbReference>
<evidence type="ECO:0000313" key="2">
    <source>
        <dbReference type="Proteomes" id="UP000681041"/>
    </source>
</evidence>
<dbReference type="SUPFAM" id="SSF54285">
    <property type="entry name" value="MoaD/ThiS"/>
    <property type="match status" value="1"/>
</dbReference>
<dbReference type="OrthoDB" id="76910at2157"/>
<proteinExistence type="predicted"/>
<reference evidence="1" key="1">
    <citation type="submission" date="2020-07" db="EMBL/GenBank/DDBJ databases">
        <title>Methanobacterium. sp. MethCan genome.</title>
        <authorList>
            <person name="Postec A."/>
            <person name="Quemeneur M."/>
        </authorList>
    </citation>
    <scope>NUCLEOTIDE SEQUENCE</scope>
    <source>
        <strain evidence="1">MethCAN</strain>
    </source>
</reference>
<protein>
    <submittedName>
        <fullName evidence="1">MoaD/ThiS family protein</fullName>
    </submittedName>
</protein>
<dbReference type="InterPro" id="IPR003749">
    <property type="entry name" value="ThiS/MoaD-like"/>
</dbReference>
<dbReference type="KEGG" id="meme:HYG87_08075"/>
<evidence type="ECO:0000313" key="1">
    <source>
        <dbReference type="EMBL" id="QUH23720.1"/>
    </source>
</evidence>
<dbReference type="RefSeq" id="WP_211532676.1">
    <property type="nucleotide sequence ID" value="NZ_CP058560.1"/>
</dbReference>
<accession>A0A8T8KA69</accession>
<gene>
    <name evidence="1" type="ORF">HYG87_08075</name>
</gene>
<dbReference type="Gene3D" id="3.10.20.30">
    <property type="match status" value="1"/>
</dbReference>
<organism evidence="1 2">
    <name type="scientific">Methanobacterium alkalithermotolerans</name>
    <dbReference type="NCBI Taxonomy" id="2731220"/>
    <lineage>
        <taxon>Archaea</taxon>
        <taxon>Methanobacteriati</taxon>
        <taxon>Methanobacteriota</taxon>
        <taxon>Methanomada group</taxon>
        <taxon>Methanobacteria</taxon>
        <taxon>Methanobacteriales</taxon>
        <taxon>Methanobacteriaceae</taxon>
        <taxon>Methanobacterium</taxon>
    </lineage>
</organism>
<dbReference type="AlphaFoldDB" id="A0A8T8KA69"/>
<dbReference type="InterPro" id="IPR012675">
    <property type="entry name" value="Beta-grasp_dom_sf"/>
</dbReference>
<dbReference type="EMBL" id="CP058560">
    <property type="protein sequence ID" value="QUH23720.1"/>
    <property type="molecule type" value="Genomic_DNA"/>
</dbReference>
<dbReference type="GeneID" id="64820714"/>
<name>A0A8T8KA69_9EURY</name>
<keyword evidence="2" id="KW-1185">Reference proteome</keyword>
<dbReference type="InterPro" id="IPR016155">
    <property type="entry name" value="Mopterin_synth/thiamin_S_b"/>
</dbReference>
<sequence>MKFTLINNKKTEQLSFKNNLTIKELLDQIEKPLETVVIKKNGQIVLEDEIIQEGDIIEVIQIIYGG</sequence>